<keyword evidence="3" id="KW-1185">Reference proteome</keyword>
<dbReference type="Ensembl" id="ENSENLT00000050484.1">
    <property type="protein sequence ID" value="ENSENLP00000049275.1"/>
    <property type="gene ID" value="ENSENLG00000020739.1"/>
</dbReference>
<dbReference type="InParanoid" id="A0A665WZG1"/>
<reference evidence="2" key="3">
    <citation type="submission" date="2025-09" db="UniProtKB">
        <authorList>
            <consortium name="Ensembl"/>
        </authorList>
    </citation>
    <scope>IDENTIFICATION</scope>
</reference>
<accession>A0A665WZG1</accession>
<dbReference type="AlphaFoldDB" id="A0A665WZG1"/>
<evidence type="ECO:0000313" key="2">
    <source>
        <dbReference type="Ensembl" id="ENSENLP00000049275.1"/>
    </source>
</evidence>
<dbReference type="Proteomes" id="UP000472264">
    <property type="component" value="Chromosome 15"/>
</dbReference>
<proteinExistence type="predicted"/>
<sequence length="57" mass="6659">MDQFAYVKILAKEDLPLKRLPARSPDLNPIENLWGDIKKSERCHKLVDAMPHRFLSL</sequence>
<evidence type="ECO:0000313" key="3">
    <source>
        <dbReference type="Proteomes" id="UP000472264"/>
    </source>
</evidence>
<feature type="domain" description="Tc1-like transposase DDE" evidence="1">
    <location>
        <begin position="9"/>
        <end position="40"/>
    </location>
</feature>
<dbReference type="Gene3D" id="3.30.420.10">
    <property type="entry name" value="Ribonuclease H-like superfamily/Ribonuclease H"/>
    <property type="match status" value="1"/>
</dbReference>
<protein>
    <recommendedName>
        <fullName evidence="1">Tc1-like transposase DDE domain-containing protein</fullName>
    </recommendedName>
</protein>
<dbReference type="InterPro" id="IPR038717">
    <property type="entry name" value="Tc1-like_DDE_dom"/>
</dbReference>
<dbReference type="Pfam" id="PF13358">
    <property type="entry name" value="DDE_3"/>
    <property type="match status" value="1"/>
</dbReference>
<reference evidence="2" key="1">
    <citation type="submission" date="2021-04" db="EMBL/GenBank/DDBJ databases">
        <authorList>
            <consortium name="Wellcome Sanger Institute Data Sharing"/>
        </authorList>
    </citation>
    <scope>NUCLEOTIDE SEQUENCE [LARGE SCALE GENOMIC DNA]</scope>
</reference>
<reference evidence="2" key="2">
    <citation type="submission" date="2025-08" db="UniProtKB">
        <authorList>
            <consortium name="Ensembl"/>
        </authorList>
    </citation>
    <scope>IDENTIFICATION</scope>
</reference>
<dbReference type="InterPro" id="IPR036397">
    <property type="entry name" value="RNaseH_sf"/>
</dbReference>
<organism evidence="2 3">
    <name type="scientific">Echeneis naucrates</name>
    <name type="common">Live sharksucker</name>
    <dbReference type="NCBI Taxonomy" id="173247"/>
    <lineage>
        <taxon>Eukaryota</taxon>
        <taxon>Metazoa</taxon>
        <taxon>Chordata</taxon>
        <taxon>Craniata</taxon>
        <taxon>Vertebrata</taxon>
        <taxon>Euteleostomi</taxon>
        <taxon>Actinopterygii</taxon>
        <taxon>Neopterygii</taxon>
        <taxon>Teleostei</taxon>
        <taxon>Neoteleostei</taxon>
        <taxon>Acanthomorphata</taxon>
        <taxon>Carangaria</taxon>
        <taxon>Carangiformes</taxon>
        <taxon>Echeneidae</taxon>
        <taxon>Echeneis</taxon>
    </lineage>
</organism>
<dbReference type="GO" id="GO:0003676">
    <property type="term" value="F:nucleic acid binding"/>
    <property type="evidence" value="ECO:0007669"/>
    <property type="project" value="InterPro"/>
</dbReference>
<name>A0A665WZG1_ECHNA</name>
<evidence type="ECO:0000259" key="1">
    <source>
        <dbReference type="Pfam" id="PF13358"/>
    </source>
</evidence>